<dbReference type="PROSITE" id="PS51257">
    <property type="entry name" value="PROKAR_LIPOPROTEIN"/>
    <property type="match status" value="1"/>
</dbReference>
<evidence type="ECO:0000256" key="1">
    <source>
        <dbReference type="SAM" id="SignalP"/>
    </source>
</evidence>
<organism evidence="2 3">
    <name type="scientific">Moraxella bovoculi</name>
    <dbReference type="NCBI Taxonomy" id="386891"/>
    <lineage>
        <taxon>Bacteria</taxon>
        <taxon>Pseudomonadati</taxon>
        <taxon>Pseudomonadota</taxon>
        <taxon>Gammaproteobacteria</taxon>
        <taxon>Moraxellales</taxon>
        <taxon>Moraxellaceae</taxon>
        <taxon>Moraxella</taxon>
    </lineage>
</organism>
<reference evidence="2 3" key="1">
    <citation type="submission" date="2015-05" db="EMBL/GenBank/DDBJ databases">
        <authorList>
            <person name="Dickey A."/>
            <person name="Clawson M."/>
            <person name="Bono J."/>
            <person name="Loy J.D."/>
        </authorList>
    </citation>
    <scope>NUCLEOTIDE SEQUENCE [LARGE SCALE GENOMIC DNA]</scope>
    <source>
        <strain evidence="2 3">22581</strain>
    </source>
</reference>
<feature type="chain" id="PRO_5041962665" description="Glycine zipper 2TM domain-containing protein" evidence="1">
    <location>
        <begin position="27"/>
        <end position="78"/>
    </location>
</feature>
<dbReference type="RefSeq" id="WP_046699182.1">
    <property type="nucleotide sequence ID" value="NZ_CP011376.1"/>
</dbReference>
<keyword evidence="1" id="KW-0732">Signal</keyword>
<accession>A0AAC8PUZ1</accession>
<protein>
    <recommendedName>
        <fullName evidence="4">Glycine zipper 2TM domain-containing protein</fullName>
    </recommendedName>
</protein>
<sequence length="78" mass="7623">MNRKLLTTAALSATVLLTACASGPYANDPKARNSVVASTMAGAAIGALSRSDGDRKDIGKGTAVGAVVGAGTGYVLAK</sequence>
<proteinExistence type="predicted"/>
<gene>
    <name evidence="2" type="ORF">AAX06_03895</name>
</gene>
<feature type="signal peptide" evidence="1">
    <location>
        <begin position="1"/>
        <end position="26"/>
    </location>
</feature>
<name>A0AAC8PUZ1_9GAMM</name>
<evidence type="ECO:0008006" key="4">
    <source>
        <dbReference type="Google" id="ProtNLM"/>
    </source>
</evidence>
<evidence type="ECO:0000313" key="2">
    <source>
        <dbReference type="EMBL" id="AKG07450.1"/>
    </source>
</evidence>
<dbReference type="AlphaFoldDB" id="A0AAC8PUZ1"/>
<dbReference type="Proteomes" id="UP000077465">
    <property type="component" value="Chromosome"/>
</dbReference>
<evidence type="ECO:0000313" key="3">
    <source>
        <dbReference type="Proteomes" id="UP000077465"/>
    </source>
</evidence>
<dbReference type="EMBL" id="CP011376">
    <property type="protein sequence ID" value="AKG07450.1"/>
    <property type="molecule type" value="Genomic_DNA"/>
</dbReference>